<gene>
    <name evidence="3" type="ORF">ACFSPV_32845</name>
</gene>
<protein>
    <recommendedName>
        <fullName evidence="1">Type IV secretion system putative lipoprotein virB7</fullName>
    </recommendedName>
</protein>
<organism evidence="3 4">
    <name type="scientific">Delftia deserti</name>
    <dbReference type="NCBI Taxonomy" id="1651218"/>
    <lineage>
        <taxon>Bacteria</taxon>
        <taxon>Pseudomonadati</taxon>
        <taxon>Pseudomonadota</taxon>
        <taxon>Betaproteobacteria</taxon>
        <taxon>Burkholderiales</taxon>
        <taxon>Comamonadaceae</taxon>
        <taxon>Delftia</taxon>
    </lineage>
</organism>
<keyword evidence="3" id="KW-0449">Lipoprotein</keyword>
<evidence type="ECO:0000313" key="3">
    <source>
        <dbReference type="EMBL" id="MFD2323482.1"/>
    </source>
</evidence>
<evidence type="ECO:0000256" key="2">
    <source>
        <dbReference type="ARBA" id="ARBA00022729"/>
    </source>
</evidence>
<name>A0ABW5F0D5_9BURK</name>
<comment type="caution">
    <text evidence="3">The sequence shown here is derived from an EMBL/GenBank/DDBJ whole genome shotgun (WGS) entry which is preliminary data.</text>
</comment>
<evidence type="ECO:0000313" key="4">
    <source>
        <dbReference type="Proteomes" id="UP001597287"/>
    </source>
</evidence>
<reference evidence="4" key="1">
    <citation type="journal article" date="2019" name="Int. J. Syst. Evol. Microbiol.">
        <title>The Global Catalogue of Microorganisms (GCM) 10K type strain sequencing project: providing services to taxonomists for standard genome sequencing and annotation.</title>
        <authorList>
            <consortium name="The Broad Institute Genomics Platform"/>
            <consortium name="The Broad Institute Genome Sequencing Center for Infectious Disease"/>
            <person name="Wu L."/>
            <person name="Ma J."/>
        </authorList>
    </citation>
    <scope>NUCLEOTIDE SEQUENCE [LARGE SCALE GENOMIC DNA]</scope>
    <source>
        <strain evidence="4">CCUG 62793</strain>
    </source>
</reference>
<dbReference type="Pfam" id="PF08139">
    <property type="entry name" value="LPAM_1"/>
    <property type="match status" value="1"/>
</dbReference>
<dbReference type="Proteomes" id="UP001597287">
    <property type="component" value="Unassembled WGS sequence"/>
</dbReference>
<dbReference type="PROSITE" id="PS51257">
    <property type="entry name" value="PROKAR_LIPOPROTEIN"/>
    <property type="match status" value="1"/>
</dbReference>
<accession>A0ABW5F0D5</accession>
<dbReference type="RefSeq" id="WP_380106617.1">
    <property type="nucleotide sequence ID" value="NZ_JBHSIH010000001.1"/>
</dbReference>
<evidence type="ECO:0000256" key="1">
    <source>
        <dbReference type="ARBA" id="ARBA00017922"/>
    </source>
</evidence>
<dbReference type="InterPro" id="IPR012640">
    <property type="entry name" value="Membr_lipoprot_lipid_attach_CS"/>
</dbReference>
<dbReference type="EMBL" id="JBHUIG010000057">
    <property type="protein sequence ID" value="MFD2323482.1"/>
    <property type="molecule type" value="Genomic_DNA"/>
</dbReference>
<proteinExistence type="predicted"/>
<keyword evidence="2" id="KW-0732">Signal</keyword>
<keyword evidence="4" id="KW-1185">Reference proteome</keyword>
<sequence>MRKIVIGAVACLALAGCSYQLNLQQRGGPVTGKGVAHENDSSVEITLGDKLYRGQYVFASGDSVGSMFGTAGKGKSFAGFGSSSGVGGGNLIARAADGSGLRCQFQFSTTNSQGFGECQDDAGATYDLQIRM</sequence>